<keyword evidence="3" id="KW-0472">Membrane</keyword>
<feature type="compositionally biased region" description="Basic and acidic residues" evidence="2">
    <location>
        <begin position="214"/>
        <end position="224"/>
    </location>
</feature>
<evidence type="ECO:0000256" key="3">
    <source>
        <dbReference type="SAM" id="Phobius"/>
    </source>
</evidence>
<dbReference type="EMBL" id="JAJVDC020000041">
    <property type="protein sequence ID" value="KAL1631147.1"/>
    <property type="molecule type" value="Genomic_DNA"/>
</dbReference>
<feature type="region of interest" description="Disordered" evidence="2">
    <location>
        <begin position="214"/>
        <end position="236"/>
    </location>
</feature>
<name>A0ABR3SXW9_9PEZI</name>
<feature type="coiled-coil region" evidence="1">
    <location>
        <begin position="171"/>
        <end position="198"/>
    </location>
</feature>
<evidence type="ECO:0000313" key="4">
    <source>
        <dbReference type="EMBL" id="KAL1631147.1"/>
    </source>
</evidence>
<gene>
    <name evidence="4" type="ORF">SLS56_004536</name>
</gene>
<keyword evidence="3" id="KW-1133">Transmembrane helix</keyword>
<evidence type="ECO:0000256" key="2">
    <source>
        <dbReference type="SAM" id="MobiDB-lite"/>
    </source>
</evidence>
<keyword evidence="3" id="KW-0812">Transmembrane</keyword>
<proteinExistence type="predicted"/>
<evidence type="ECO:0000313" key="5">
    <source>
        <dbReference type="Proteomes" id="UP001521116"/>
    </source>
</evidence>
<keyword evidence="5" id="KW-1185">Reference proteome</keyword>
<accession>A0ABR3SXW9</accession>
<sequence length="236" mass="26874">MDLFPMVTFTATSKTWIYLYLWALYFLFPNKTSFFGLGLHRSQPHQVAPAEKKEPPGSEDRDEVLHAINTAERDRLRDAADGARAIALIRQYIALVNQVTARNAHEYFHDMHDDYEQCLRRLHEVEVALVQLQAMANQHSSLPRKFGNLAHEEQATVDSVRKSLPEMHAYVDELRDAMEELMVDNEEAQREARETLEEAVAAGVTARKAQERYEKALKTEKAPEESGSFGNGGNCK</sequence>
<evidence type="ECO:0000256" key="1">
    <source>
        <dbReference type="SAM" id="Coils"/>
    </source>
</evidence>
<dbReference type="Proteomes" id="UP001521116">
    <property type="component" value="Unassembled WGS sequence"/>
</dbReference>
<comment type="caution">
    <text evidence="4">The sequence shown here is derived from an EMBL/GenBank/DDBJ whole genome shotgun (WGS) entry which is preliminary data.</text>
</comment>
<keyword evidence="1" id="KW-0175">Coiled coil</keyword>
<organism evidence="4 5">
    <name type="scientific">Neofusicoccum ribis</name>
    <dbReference type="NCBI Taxonomy" id="45134"/>
    <lineage>
        <taxon>Eukaryota</taxon>
        <taxon>Fungi</taxon>
        <taxon>Dikarya</taxon>
        <taxon>Ascomycota</taxon>
        <taxon>Pezizomycotina</taxon>
        <taxon>Dothideomycetes</taxon>
        <taxon>Dothideomycetes incertae sedis</taxon>
        <taxon>Botryosphaeriales</taxon>
        <taxon>Botryosphaeriaceae</taxon>
        <taxon>Neofusicoccum</taxon>
    </lineage>
</organism>
<protein>
    <submittedName>
        <fullName evidence="4">Uncharacterized protein</fullName>
    </submittedName>
</protein>
<feature type="transmembrane region" description="Helical" evidence="3">
    <location>
        <begin position="6"/>
        <end position="28"/>
    </location>
</feature>
<reference evidence="4 5" key="1">
    <citation type="submission" date="2024-02" db="EMBL/GenBank/DDBJ databases">
        <title>De novo assembly and annotation of 12 fungi associated with fruit tree decline syndrome in Ontario, Canada.</title>
        <authorList>
            <person name="Sulman M."/>
            <person name="Ellouze W."/>
            <person name="Ilyukhin E."/>
        </authorList>
    </citation>
    <scope>NUCLEOTIDE SEQUENCE [LARGE SCALE GENOMIC DNA]</scope>
    <source>
        <strain evidence="4 5">M1-105</strain>
    </source>
</reference>